<reference evidence="2 3" key="1">
    <citation type="submission" date="2022-12" db="EMBL/GenBank/DDBJ databases">
        <title>Sphingomonas abieness sp. nov., an endophytic bacterium isolated from Abies koreana.</title>
        <authorList>
            <person name="Jiang L."/>
            <person name="Lee J."/>
        </authorList>
    </citation>
    <scope>NUCLEOTIDE SEQUENCE [LARGE SCALE GENOMIC DNA]</scope>
    <source>
        <strain evidence="3">PAMB 00755</strain>
    </source>
</reference>
<gene>
    <name evidence="2" type="ORF">PBT88_12265</name>
</gene>
<sequence length="74" mass="8366">MPDGLGQNSMEERLARARFEQADSRASQPDYEREIRWEVAKSLYIEDARAVLAVGVLMCLTVLGLVMAFYGWIA</sequence>
<evidence type="ECO:0000313" key="3">
    <source>
        <dbReference type="Proteomes" id="UP001210865"/>
    </source>
</evidence>
<feature type="transmembrane region" description="Helical" evidence="1">
    <location>
        <begin position="50"/>
        <end position="73"/>
    </location>
</feature>
<protein>
    <submittedName>
        <fullName evidence="2">Uncharacterized protein</fullName>
    </submittedName>
</protein>
<proteinExistence type="predicted"/>
<dbReference type="Proteomes" id="UP001210865">
    <property type="component" value="Chromosome"/>
</dbReference>
<evidence type="ECO:0000313" key="2">
    <source>
        <dbReference type="EMBL" id="WBO20980.1"/>
    </source>
</evidence>
<name>A0ABY7NHG4_9SPHN</name>
<keyword evidence="1" id="KW-1133">Transmembrane helix</keyword>
<keyword evidence="3" id="KW-1185">Reference proteome</keyword>
<keyword evidence="1" id="KW-0472">Membrane</keyword>
<organism evidence="2 3">
    <name type="scientific">Sphingomonas abietis</name>
    <dbReference type="NCBI Taxonomy" id="3012344"/>
    <lineage>
        <taxon>Bacteria</taxon>
        <taxon>Pseudomonadati</taxon>
        <taxon>Pseudomonadota</taxon>
        <taxon>Alphaproteobacteria</taxon>
        <taxon>Sphingomonadales</taxon>
        <taxon>Sphingomonadaceae</taxon>
        <taxon>Sphingomonas</taxon>
    </lineage>
</organism>
<dbReference type="EMBL" id="CP115174">
    <property type="protein sequence ID" value="WBO20980.1"/>
    <property type="molecule type" value="Genomic_DNA"/>
</dbReference>
<accession>A0ABY7NHG4</accession>
<keyword evidence="1" id="KW-0812">Transmembrane</keyword>
<evidence type="ECO:0000256" key="1">
    <source>
        <dbReference type="SAM" id="Phobius"/>
    </source>
</evidence>
<dbReference type="RefSeq" id="WP_270075630.1">
    <property type="nucleotide sequence ID" value="NZ_CP115174.1"/>
</dbReference>